<evidence type="ECO:0000256" key="6">
    <source>
        <dbReference type="ARBA" id="ARBA00023015"/>
    </source>
</evidence>
<dbReference type="GO" id="GO:0008270">
    <property type="term" value="F:zinc ion binding"/>
    <property type="evidence" value="ECO:0007669"/>
    <property type="project" value="UniProtKB-KW"/>
</dbReference>
<keyword evidence="8" id="KW-0539">Nucleus</keyword>
<evidence type="ECO:0000256" key="8">
    <source>
        <dbReference type="ARBA" id="ARBA00023242"/>
    </source>
</evidence>
<dbReference type="KEGG" id="nta:107811562"/>
<dbReference type="OMA" id="DGRSPMK"/>
<evidence type="ECO:0000313" key="13">
    <source>
        <dbReference type="RefSeq" id="XP_016492006.1"/>
    </source>
</evidence>
<evidence type="ECO:0000256" key="5">
    <source>
        <dbReference type="ARBA" id="ARBA00022833"/>
    </source>
</evidence>
<dbReference type="RefSeq" id="XP_016492006.1">
    <property type="nucleotide sequence ID" value="XM_016636520.1"/>
</dbReference>
<sequence length="161" mass="18489">MTLKRSREEESVSVEKLAMANCADIMKRNQSLGRRIFECKTCKKQFDSFQALGGYRASHKNTTNKLMMTLLPVPIEPKKHECSFCGEEFSLGQALGGHMRKHRDQLNQVQHKKKKLQEKCDESEQQVVKEKKHNSNSERILFLGLNLTAYENELMTGVTSI</sequence>
<keyword evidence="6" id="KW-0805">Transcription regulation</keyword>
<dbReference type="PANTHER" id="PTHR26374">
    <property type="entry name" value="ZINC FINGER PROTEIN ZAT5"/>
    <property type="match status" value="1"/>
</dbReference>
<reference evidence="12" key="1">
    <citation type="journal article" date="2014" name="Nat. Commun.">
        <title>The tobacco genome sequence and its comparison with those of tomato and potato.</title>
        <authorList>
            <person name="Sierro N."/>
            <person name="Battey J.N."/>
            <person name="Ouadi S."/>
            <person name="Bakaher N."/>
            <person name="Bovet L."/>
            <person name="Willig A."/>
            <person name="Goepfert S."/>
            <person name="Peitsch M.C."/>
            <person name="Ivanov N.V."/>
        </authorList>
    </citation>
    <scope>NUCLEOTIDE SEQUENCE [LARGE SCALE GENOMIC DNA]</scope>
</reference>
<proteinExistence type="predicted"/>
<keyword evidence="2" id="KW-0479">Metal-binding</keyword>
<evidence type="ECO:0000256" key="2">
    <source>
        <dbReference type="ARBA" id="ARBA00022723"/>
    </source>
</evidence>
<dbReference type="GO" id="GO:0005634">
    <property type="term" value="C:nucleus"/>
    <property type="evidence" value="ECO:0007669"/>
    <property type="project" value="UniProtKB-SubCell"/>
</dbReference>
<name>A0A1S4BT01_TOBAC</name>
<feature type="domain" description="C2H2-type" evidence="11">
    <location>
        <begin position="80"/>
        <end position="107"/>
    </location>
</feature>
<evidence type="ECO:0000256" key="4">
    <source>
        <dbReference type="ARBA" id="ARBA00022771"/>
    </source>
</evidence>
<evidence type="ECO:0000256" key="1">
    <source>
        <dbReference type="ARBA" id="ARBA00004123"/>
    </source>
</evidence>
<evidence type="ECO:0000256" key="7">
    <source>
        <dbReference type="ARBA" id="ARBA00023163"/>
    </source>
</evidence>
<keyword evidence="5" id="KW-0862">Zinc</keyword>
<dbReference type="Gene3D" id="3.30.160.60">
    <property type="entry name" value="Classic Zinc Finger"/>
    <property type="match status" value="1"/>
</dbReference>
<dbReference type="GeneID" id="107811562"/>
<accession>A0A1S4BT01</accession>
<evidence type="ECO:0000256" key="9">
    <source>
        <dbReference type="PROSITE-ProRule" id="PRU00042"/>
    </source>
</evidence>
<dbReference type="Pfam" id="PF13912">
    <property type="entry name" value="zf-C2H2_6"/>
    <property type="match status" value="2"/>
</dbReference>
<dbReference type="PaxDb" id="4097-A0A1S4BT01"/>
<dbReference type="OrthoDB" id="9411774at2759"/>
<dbReference type="PANTHER" id="PTHR26374:SF339">
    <property type="entry name" value="ZINC FINGER PROTEIN ZAT12-LIKE"/>
    <property type="match status" value="1"/>
</dbReference>
<keyword evidence="12" id="KW-1185">Reference proteome</keyword>
<keyword evidence="7" id="KW-0804">Transcription</keyword>
<keyword evidence="3" id="KW-0677">Repeat</keyword>
<dbReference type="AlphaFoldDB" id="A0A1S4BT01"/>
<dbReference type="Proteomes" id="UP000790787">
    <property type="component" value="Chromosome 20"/>
</dbReference>
<dbReference type="InterPro" id="IPR013087">
    <property type="entry name" value="Znf_C2H2_type"/>
</dbReference>
<keyword evidence="10" id="KW-0175">Coiled coil</keyword>
<evidence type="ECO:0000256" key="3">
    <source>
        <dbReference type="ARBA" id="ARBA00022737"/>
    </source>
</evidence>
<evidence type="ECO:0000259" key="11">
    <source>
        <dbReference type="PROSITE" id="PS50157"/>
    </source>
</evidence>
<comment type="subcellular location">
    <subcellularLocation>
        <location evidence="1">Nucleus</location>
    </subcellularLocation>
</comment>
<dbReference type="RefSeq" id="XP_016492006.1">
    <property type="nucleotide sequence ID" value="XM_016636520.2"/>
</dbReference>
<dbReference type="PROSITE" id="PS50157">
    <property type="entry name" value="ZINC_FINGER_C2H2_2"/>
    <property type="match status" value="1"/>
</dbReference>
<evidence type="ECO:0000256" key="10">
    <source>
        <dbReference type="SAM" id="Coils"/>
    </source>
</evidence>
<gene>
    <name evidence="13" type="primary">LOC107811562</name>
</gene>
<protein>
    <submittedName>
        <fullName evidence="13">Uncharacterized protein LOC107811562</fullName>
    </submittedName>
    <submittedName>
        <fullName evidence="13">Zinc finger protein ZAT12-like</fullName>
    </submittedName>
</protein>
<dbReference type="InterPro" id="IPR036236">
    <property type="entry name" value="Znf_C2H2_sf"/>
</dbReference>
<dbReference type="PROSITE" id="PS00028">
    <property type="entry name" value="ZINC_FINGER_C2H2_1"/>
    <property type="match status" value="1"/>
</dbReference>
<reference evidence="13" key="2">
    <citation type="submission" date="2025-08" db="UniProtKB">
        <authorList>
            <consortium name="RefSeq"/>
        </authorList>
    </citation>
    <scope>IDENTIFICATION</scope>
    <source>
        <tissue evidence="13">Leaf</tissue>
    </source>
</reference>
<dbReference type="STRING" id="4097.A0A1S4BT01"/>
<evidence type="ECO:0000313" key="12">
    <source>
        <dbReference type="Proteomes" id="UP000790787"/>
    </source>
</evidence>
<feature type="coiled-coil region" evidence="10">
    <location>
        <begin position="99"/>
        <end position="133"/>
    </location>
</feature>
<keyword evidence="4 9" id="KW-0863">Zinc-finger</keyword>
<organism evidence="12 13">
    <name type="scientific">Nicotiana tabacum</name>
    <name type="common">Common tobacco</name>
    <dbReference type="NCBI Taxonomy" id="4097"/>
    <lineage>
        <taxon>Eukaryota</taxon>
        <taxon>Viridiplantae</taxon>
        <taxon>Streptophyta</taxon>
        <taxon>Embryophyta</taxon>
        <taxon>Tracheophyta</taxon>
        <taxon>Spermatophyta</taxon>
        <taxon>Magnoliopsida</taxon>
        <taxon>eudicotyledons</taxon>
        <taxon>Gunneridae</taxon>
        <taxon>Pentapetalae</taxon>
        <taxon>asterids</taxon>
        <taxon>lamiids</taxon>
        <taxon>Solanales</taxon>
        <taxon>Solanaceae</taxon>
        <taxon>Nicotianoideae</taxon>
        <taxon>Nicotianeae</taxon>
        <taxon>Nicotiana</taxon>
    </lineage>
</organism>
<dbReference type="SUPFAM" id="SSF57667">
    <property type="entry name" value="beta-beta-alpha zinc fingers"/>
    <property type="match status" value="1"/>
</dbReference>